<evidence type="ECO:0000313" key="2">
    <source>
        <dbReference type="EMBL" id="KDR16167.1"/>
    </source>
</evidence>
<protein>
    <submittedName>
        <fullName evidence="2">Uncharacterized protein</fullName>
    </submittedName>
</protein>
<feature type="compositionally biased region" description="Low complexity" evidence="1">
    <location>
        <begin position="286"/>
        <end position="302"/>
    </location>
</feature>
<dbReference type="STRING" id="136037.A0A067R2E6"/>
<gene>
    <name evidence="2" type="ORF">L798_09581</name>
</gene>
<organism evidence="2 3">
    <name type="scientific">Zootermopsis nevadensis</name>
    <name type="common">Dampwood termite</name>
    <dbReference type="NCBI Taxonomy" id="136037"/>
    <lineage>
        <taxon>Eukaryota</taxon>
        <taxon>Metazoa</taxon>
        <taxon>Ecdysozoa</taxon>
        <taxon>Arthropoda</taxon>
        <taxon>Hexapoda</taxon>
        <taxon>Insecta</taxon>
        <taxon>Pterygota</taxon>
        <taxon>Neoptera</taxon>
        <taxon>Polyneoptera</taxon>
        <taxon>Dictyoptera</taxon>
        <taxon>Blattodea</taxon>
        <taxon>Blattoidea</taxon>
        <taxon>Termitoidae</taxon>
        <taxon>Termopsidae</taxon>
        <taxon>Zootermopsis</taxon>
    </lineage>
</organism>
<feature type="compositionally biased region" description="Low complexity" evidence="1">
    <location>
        <begin position="54"/>
        <end position="95"/>
    </location>
</feature>
<feature type="compositionally biased region" description="Low complexity" evidence="1">
    <location>
        <begin position="29"/>
        <end position="45"/>
    </location>
</feature>
<accession>A0A067R2E6</accession>
<name>A0A067R2E6_ZOONE</name>
<evidence type="ECO:0000256" key="1">
    <source>
        <dbReference type="SAM" id="MobiDB-lite"/>
    </source>
</evidence>
<keyword evidence="3" id="KW-1185">Reference proteome</keyword>
<dbReference type="InParanoid" id="A0A067R2E6"/>
<feature type="region of interest" description="Disordered" evidence="1">
    <location>
        <begin position="339"/>
        <end position="383"/>
    </location>
</feature>
<feature type="region of interest" description="Disordered" evidence="1">
    <location>
        <begin position="1"/>
        <end position="97"/>
    </location>
</feature>
<dbReference type="eggNOG" id="ENOG502S0TW">
    <property type="taxonomic scope" value="Eukaryota"/>
</dbReference>
<evidence type="ECO:0000313" key="3">
    <source>
        <dbReference type="Proteomes" id="UP000027135"/>
    </source>
</evidence>
<dbReference type="Proteomes" id="UP000027135">
    <property type="component" value="Unassembled WGS sequence"/>
</dbReference>
<feature type="region of interest" description="Disordered" evidence="1">
    <location>
        <begin position="163"/>
        <end position="197"/>
    </location>
</feature>
<feature type="region of interest" description="Disordered" evidence="1">
    <location>
        <begin position="280"/>
        <end position="316"/>
    </location>
</feature>
<dbReference type="OMA" id="DICAEYE"/>
<feature type="compositionally biased region" description="Low complexity" evidence="1">
    <location>
        <begin position="175"/>
        <end position="197"/>
    </location>
</feature>
<reference evidence="2 3" key="1">
    <citation type="journal article" date="2014" name="Nat. Commun.">
        <title>Molecular traces of alternative social organization in a termite genome.</title>
        <authorList>
            <person name="Terrapon N."/>
            <person name="Li C."/>
            <person name="Robertson H.M."/>
            <person name="Ji L."/>
            <person name="Meng X."/>
            <person name="Booth W."/>
            <person name="Chen Z."/>
            <person name="Childers C.P."/>
            <person name="Glastad K.M."/>
            <person name="Gokhale K."/>
            <person name="Gowin J."/>
            <person name="Gronenberg W."/>
            <person name="Hermansen R.A."/>
            <person name="Hu H."/>
            <person name="Hunt B.G."/>
            <person name="Huylmans A.K."/>
            <person name="Khalil S.M."/>
            <person name="Mitchell R.D."/>
            <person name="Munoz-Torres M.C."/>
            <person name="Mustard J.A."/>
            <person name="Pan H."/>
            <person name="Reese J.T."/>
            <person name="Scharf M.E."/>
            <person name="Sun F."/>
            <person name="Vogel H."/>
            <person name="Xiao J."/>
            <person name="Yang W."/>
            <person name="Yang Z."/>
            <person name="Yang Z."/>
            <person name="Zhou J."/>
            <person name="Zhu J."/>
            <person name="Brent C.S."/>
            <person name="Elsik C.G."/>
            <person name="Goodisman M.A."/>
            <person name="Liberles D.A."/>
            <person name="Roe R.M."/>
            <person name="Vargo E.L."/>
            <person name="Vilcinskas A."/>
            <person name="Wang J."/>
            <person name="Bornberg-Bauer E."/>
            <person name="Korb J."/>
            <person name="Zhang G."/>
            <person name="Liebig J."/>
        </authorList>
    </citation>
    <scope>NUCLEOTIDE SEQUENCE [LARGE SCALE GENOMIC DNA]</scope>
    <source>
        <tissue evidence="2">Whole organism</tissue>
    </source>
</reference>
<feature type="compositionally biased region" description="Low complexity" evidence="1">
    <location>
        <begin position="373"/>
        <end position="383"/>
    </location>
</feature>
<dbReference type="EMBL" id="KK852804">
    <property type="protein sequence ID" value="KDR16167.1"/>
    <property type="molecule type" value="Genomic_DNA"/>
</dbReference>
<dbReference type="AlphaFoldDB" id="A0A067R2E6"/>
<proteinExistence type="predicted"/>
<sequence length="453" mass="47092">MNGASNTTEHHHHHNNNNNNPSVKTERLSPSTTTSATAPTATTIVTGGGPGNATSNTPDNNSSSSRSATPSSSYPGTPPGALTAERAASPSSSSAGQFKHMEQMMSRNYSDFMRSLAAKYNNANPNDYFSSPTRNGFPVGLDPRFTPFKTGATSFVSLMTPLGTATMPSPGHQKNNSTTANSNSASTTSGNSIGGTSASSKECIIDMNHLKKPVSSSVEAQQALYAAAAANFGANPFSTAASSNTPIFPPLIDMSSTQALLSMVRTASAHNASQLENYLKGANKRPSPSESSPLDLSSGSIPTYKRSRTNKGAGGASETIFLNSDSLLHVPMVDALRTTKERLGKRTGSVSPKPPVRNNGGSSAGSSPRLLPSSTVTSASATASQQHVLGRNLPCLSMCSADRACSSGGDPQAMAQWSVEDVCSFVASIDICAEYAPVSLRFSCSPHHFTQRS</sequence>